<dbReference type="InterPro" id="IPR000082">
    <property type="entry name" value="SEA_dom"/>
</dbReference>
<dbReference type="InterPro" id="IPR000742">
    <property type="entry name" value="EGF"/>
</dbReference>
<dbReference type="SUPFAM" id="SSF82671">
    <property type="entry name" value="SEA domain"/>
    <property type="match status" value="1"/>
</dbReference>
<evidence type="ECO:0000256" key="7">
    <source>
        <dbReference type="PROSITE-ProRule" id="PRU00302"/>
    </source>
</evidence>
<feature type="domain" description="EGF-like" evidence="11">
    <location>
        <begin position="569"/>
        <end position="605"/>
    </location>
</feature>
<evidence type="ECO:0000256" key="2">
    <source>
        <dbReference type="ARBA" id="ARBA00022729"/>
    </source>
</evidence>
<keyword evidence="9" id="KW-0812">Transmembrane</keyword>
<feature type="region of interest" description="Disordered" evidence="8">
    <location>
        <begin position="1446"/>
        <end position="1532"/>
    </location>
</feature>
<evidence type="ECO:0000256" key="1">
    <source>
        <dbReference type="ARBA" id="ARBA00022536"/>
    </source>
</evidence>
<feature type="compositionally biased region" description="Polar residues" evidence="8">
    <location>
        <begin position="737"/>
        <end position="747"/>
    </location>
</feature>
<evidence type="ECO:0000256" key="5">
    <source>
        <dbReference type="ARBA" id="ARBA00023180"/>
    </source>
</evidence>
<keyword evidence="1 6" id="KW-0245">EGF-like domain</keyword>
<dbReference type="PROSITE" id="PS01187">
    <property type="entry name" value="EGF_CA"/>
    <property type="match status" value="2"/>
</dbReference>
<sequence length="1604" mass="172264">MESSTSPNITTERLDTTTSKSNSLVTDLASIDEGHTHISKLTIESVTMETSASPNSPTYNVDTATSKLNSPTIDLAFIDDEDTPITKLTIEPVTIETSTSPNSIIDDEQLLRQTKKLEIKRQYRNLHKPLLSNPKKHDDHKVQHTQLQGFPKADVDSRAPHGGMQITNPFWNEENREDTDLEFITPYVTCGDHVYPVLYSKVMRLFVIFGYSKSYYLFLSTKMSSQIVVIKQLKLVVSRERDSYCNIPSAPNFGVKPVRYPVNDTVAENVVVTFSCLDSNHTLEAGPSNITCQSDGNWAGVPNQPACLEKCDNPGQPGNGRQDTSPAPNYHAFTSVTFSCDDGYSPVGSASISCVLKNYDPGESAVQWSGDIPQCKASCSDLSTPYNGSVSPASENGTYLHGSVVHVSCDLNFTLVGSDESTCNNGEWTSAAPTCAAPCEDPRSLLGNGTVTVTSYMHDGGAEYSCNDGFTLNGAVSSTCVYGVWQPQRPVCNDNNECDIKRCINGDCIDRINNFTCDCDVGYTGYICDNEIDECDPDPCQNSGTCTDLIAAYKCNCADGYNGTNCEIEIDECDSDPCQNGGTCTDLIAAYKCNCTDGYNGTNCEIEIDDCDSDPCQNGGTCTDLITAYKCNCTDGYNGTNCEIEINECDPDPCQNGGTCTDLIAAYKCNCTDGYNGTNCEIVSTTLPPTIVYTSSPVTPTDIQTTLLDNATMTLESTSAIISSTTHSTSMPTTKSGTTEPSSNMNVSSETLSPETTTTSADGSSTPQENDTTHTSIMSTTLTIPPASGTQASTLPWTTLPRFTVNLQSTSPVENNVTTNATTLEITSQTPVPTTTNVTSRESTQPMNSTTVSPTNQPITATTLDSSTQIPTDNMSSITPPHSTVTGDLKSTSVKSTTHSGQTIQTNTSPTVVSGSTAQHTVVSESSSPIVTTPHVQSTITTPAVSTGTHEAQTTAKDISQETPTWSGETHTAGHTPTLVKTTTGTTTMAKTTAAAIPTTESPVATIAKTTAAAIPTPEAPSPPATTLTKTTAAAIPTTESPVATIAKTTAAAIPTSEVPSPPATTLTKTTAAAIPTTESPVATIAKTTAAAIPTTESLVATTITKTTAAAIPTTKSPVATTKAKTTVVPAASTKPLITAQTGVNECAQNPSPCTGPHTQCIDKVNGYECVCKPSYFENNDICKRSKTFKVVLIILKFRAITAEYISDYDDPYSGPYSIITEIILDEIDTVLKNEFPGTYYGSAIISYFEGSVGVNAVTYLDESTDTTADQLQEVLTDAISEEGLIGDLTIEQDSIDVSGFEDSACARPSGNDCSLDAQCKVRGDSFTCACKSGYEDVSPDPSTRPGRDCSKKDSSYLLILAISLGILGGVLLIALIVFIIICIRVTRKQKGKRKVPLPIAYPYGVTQPMYGWLDGKRKPRMASDEESSEGYEETKRLARLHANMVHARRERKDFRHQPNGRRHTKHHRRSANDRSDRHKRRNPESLTSHGPYEASQLARSHTAKEGQPSRKIELTRPYRLSTGPGVGVRRDPESEFITPYIATGDEAALFHSRTSKVPVDSGFEVDADEQVQYMKKSFQLPDRDYYVPQAHRSSLTMDDQFGV</sequence>
<dbReference type="SUPFAM" id="SSF57196">
    <property type="entry name" value="EGF/Laminin"/>
    <property type="match status" value="2"/>
</dbReference>
<feature type="region of interest" description="Disordered" evidence="8">
    <location>
        <begin position="925"/>
        <end position="981"/>
    </location>
</feature>
<dbReference type="PANTHER" id="PTHR24049:SF22">
    <property type="entry name" value="DROSOPHILA CRUMBS HOMOLOG"/>
    <property type="match status" value="1"/>
</dbReference>
<dbReference type="PROSITE" id="PS00010">
    <property type="entry name" value="ASX_HYDROXYL"/>
    <property type="match status" value="6"/>
</dbReference>
<dbReference type="Pfam" id="PF00084">
    <property type="entry name" value="Sushi"/>
    <property type="match status" value="4"/>
</dbReference>
<feature type="disulfide bond" evidence="6">
    <location>
        <begin position="671"/>
        <end position="680"/>
    </location>
</feature>
<feature type="domain" description="EGF-like" evidence="11">
    <location>
        <begin position="494"/>
        <end position="529"/>
    </location>
</feature>
<dbReference type="InterPro" id="IPR009030">
    <property type="entry name" value="Growth_fac_rcpt_cys_sf"/>
</dbReference>
<dbReference type="SMART" id="SM00179">
    <property type="entry name" value="EGF_CA"/>
    <property type="match status" value="6"/>
</dbReference>
<dbReference type="SMART" id="SM00181">
    <property type="entry name" value="EGF"/>
    <property type="match status" value="7"/>
</dbReference>
<dbReference type="SUPFAM" id="SSF57184">
    <property type="entry name" value="Growth factor receptor domain"/>
    <property type="match status" value="2"/>
</dbReference>
<feature type="disulfide bond" evidence="6">
    <location>
        <begin position="595"/>
        <end position="604"/>
    </location>
</feature>
<dbReference type="CDD" id="cd00033">
    <property type="entry name" value="CCP"/>
    <property type="match status" value="4"/>
</dbReference>
<organism evidence="13 14">
    <name type="scientific">Saccoglossus kowalevskii</name>
    <name type="common">Acorn worm</name>
    <dbReference type="NCBI Taxonomy" id="10224"/>
    <lineage>
        <taxon>Eukaryota</taxon>
        <taxon>Metazoa</taxon>
        <taxon>Hemichordata</taxon>
        <taxon>Enteropneusta</taxon>
        <taxon>Harrimaniidae</taxon>
        <taxon>Saccoglossus</taxon>
    </lineage>
</organism>
<feature type="disulfide bond" evidence="6">
    <location>
        <begin position="633"/>
        <end position="642"/>
    </location>
</feature>
<keyword evidence="4 6" id="KW-1015">Disulfide bond</keyword>
<feature type="region of interest" description="Disordered" evidence="8">
    <location>
        <begin position="830"/>
        <end position="913"/>
    </location>
</feature>
<dbReference type="PROSITE" id="PS50923">
    <property type="entry name" value="SUSHI"/>
    <property type="match status" value="3"/>
</dbReference>
<reference evidence="14" key="1">
    <citation type="submission" date="2025-08" db="UniProtKB">
        <authorList>
            <consortium name="RefSeq"/>
        </authorList>
    </citation>
    <scope>IDENTIFICATION</scope>
    <source>
        <tissue evidence="14">Testes</tissue>
    </source>
</reference>
<dbReference type="InterPro" id="IPR051022">
    <property type="entry name" value="Notch_Cell-Fate_Det"/>
</dbReference>
<protein>
    <submittedName>
        <fullName evidence="14">Uncharacterized protein LOC102801595</fullName>
    </submittedName>
</protein>
<evidence type="ECO:0000313" key="14">
    <source>
        <dbReference type="RefSeq" id="XP_006814952.1"/>
    </source>
</evidence>
<evidence type="ECO:0000256" key="4">
    <source>
        <dbReference type="ARBA" id="ARBA00023157"/>
    </source>
</evidence>
<keyword evidence="3" id="KW-0677">Repeat</keyword>
<dbReference type="Pfam" id="PF07645">
    <property type="entry name" value="EGF_CA"/>
    <property type="match status" value="1"/>
</dbReference>
<dbReference type="Pfam" id="PF00008">
    <property type="entry name" value="EGF"/>
    <property type="match status" value="4"/>
</dbReference>
<dbReference type="InterPro" id="IPR049883">
    <property type="entry name" value="NOTCH1_EGF-like"/>
</dbReference>
<feature type="domain" description="EGF-like" evidence="11">
    <location>
        <begin position="531"/>
        <end position="567"/>
    </location>
</feature>
<feature type="domain" description="Sushi" evidence="12">
    <location>
        <begin position="243"/>
        <end position="307"/>
    </location>
</feature>
<dbReference type="Pfam" id="PF12661">
    <property type="entry name" value="hEGF"/>
    <property type="match status" value="1"/>
</dbReference>
<feature type="domain" description="EGF-like" evidence="11">
    <location>
        <begin position="645"/>
        <end position="681"/>
    </location>
</feature>
<dbReference type="Proteomes" id="UP000694865">
    <property type="component" value="Unplaced"/>
</dbReference>
<feature type="domain" description="EGF-like" evidence="11">
    <location>
        <begin position="1143"/>
        <end position="1184"/>
    </location>
</feature>
<dbReference type="Gene3D" id="2.10.70.10">
    <property type="entry name" value="Complement Module, domain 1"/>
    <property type="match status" value="4"/>
</dbReference>
<dbReference type="PANTHER" id="PTHR24049">
    <property type="entry name" value="CRUMBS FAMILY MEMBER"/>
    <property type="match status" value="1"/>
</dbReference>
<evidence type="ECO:0000259" key="12">
    <source>
        <dbReference type="PROSITE" id="PS50923"/>
    </source>
</evidence>
<keyword evidence="9" id="KW-1133">Transmembrane helix</keyword>
<feature type="compositionally biased region" description="Basic and acidic residues" evidence="8">
    <location>
        <begin position="1503"/>
        <end position="1517"/>
    </location>
</feature>
<keyword evidence="7" id="KW-0768">Sushi</keyword>
<dbReference type="InterPro" id="IPR036364">
    <property type="entry name" value="SEA_dom_sf"/>
</dbReference>
<dbReference type="PROSITE" id="PS50024">
    <property type="entry name" value="SEA"/>
    <property type="match status" value="1"/>
</dbReference>
<dbReference type="InterPro" id="IPR001881">
    <property type="entry name" value="EGF-like_Ca-bd_dom"/>
</dbReference>
<feature type="compositionally biased region" description="Polar residues" evidence="8">
    <location>
        <begin position="925"/>
        <end position="975"/>
    </location>
</feature>
<feature type="region of interest" description="Disordered" evidence="8">
    <location>
        <begin position="722"/>
        <end position="773"/>
    </location>
</feature>
<dbReference type="InterPro" id="IPR000152">
    <property type="entry name" value="EGF-type_Asp/Asn_hydroxyl_site"/>
</dbReference>
<evidence type="ECO:0000259" key="10">
    <source>
        <dbReference type="PROSITE" id="PS50024"/>
    </source>
</evidence>
<feature type="disulfide bond" evidence="6">
    <location>
        <begin position="519"/>
        <end position="528"/>
    </location>
</feature>
<keyword evidence="2" id="KW-0732">Signal</keyword>
<feature type="compositionally biased region" description="Low complexity" evidence="8">
    <location>
        <begin position="748"/>
        <end position="760"/>
    </location>
</feature>
<feature type="compositionally biased region" description="Polar residues" evidence="8">
    <location>
        <begin position="761"/>
        <end position="770"/>
    </location>
</feature>
<feature type="disulfide bond" evidence="6">
    <location>
        <begin position="557"/>
        <end position="566"/>
    </location>
</feature>
<dbReference type="PROSITE" id="PS01186">
    <property type="entry name" value="EGF_2"/>
    <property type="match status" value="5"/>
</dbReference>
<evidence type="ECO:0000313" key="13">
    <source>
        <dbReference type="Proteomes" id="UP000694865"/>
    </source>
</evidence>
<feature type="disulfide bond" evidence="6">
    <location>
        <begin position="498"/>
        <end position="508"/>
    </location>
</feature>
<name>A0ABM0M4L1_SACKO</name>
<dbReference type="Gene3D" id="2.10.25.10">
    <property type="entry name" value="Laminin"/>
    <property type="match status" value="7"/>
</dbReference>
<dbReference type="SUPFAM" id="SSF57535">
    <property type="entry name" value="Complement control module/SCR domain"/>
    <property type="match status" value="4"/>
</dbReference>
<evidence type="ECO:0000259" key="11">
    <source>
        <dbReference type="PROSITE" id="PS50026"/>
    </source>
</evidence>
<dbReference type="InterPro" id="IPR035976">
    <property type="entry name" value="Sushi/SCR/CCP_sf"/>
</dbReference>
<feature type="domain" description="Sushi" evidence="12">
    <location>
        <begin position="309"/>
        <end position="377"/>
    </location>
</feature>
<dbReference type="PROSITE" id="PS00022">
    <property type="entry name" value="EGF_1"/>
    <property type="match status" value="5"/>
</dbReference>
<accession>A0ABM0M4L1</accession>
<feature type="domain" description="SEA" evidence="10">
    <location>
        <begin position="1190"/>
        <end position="1303"/>
    </location>
</feature>
<feature type="compositionally biased region" description="Basic residues" evidence="8">
    <location>
        <begin position="1459"/>
        <end position="1470"/>
    </location>
</feature>
<dbReference type="PRINTS" id="PR00010">
    <property type="entry name" value="EGFBLOOD"/>
</dbReference>
<keyword evidence="13" id="KW-1185">Reference proteome</keyword>
<dbReference type="CDD" id="cd00054">
    <property type="entry name" value="EGF_CA"/>
    <property type="match status" value="6"/>
</dbReference>
<evidence type="ECO:0000256" key="8">
    <source>
        <dbReference type="SAM" id="MobiDB-lite"/>
    </source>
</evidence>
<dbReference type="InterPro" id="IPR000436">
    <property type="entry name" value="Sushi_SCR_CCP_dom"/>
</dbReference>
<dbReference type="InterPro" id="IPR018097">
    <property type="entry name" value="EGF_Ca-bd_CS"/>
</dbReference>
<comment type="caution">
    <text evidence="6">Lacks conserved residue(s) required for the propagation of feature annotation.</text>
</comment>
<dbReference type="GeneID" id="102801595"/>
<evidence type="ECO:0000256" key="3">
    <source>
        <dbReference type="ARBA" id="ARBA00022737"/>
    </source>
</evidence>
<keyword evidence="5" id="KW-0325">Glycoprotein</keyword>
<evidence type="ECO:0000256" key="9">
    <source>
        <dbReference type="SAM" id="Phobius"/>
    </source>
</evidence>
<dbReference type="InterPro" id="IPR013032">
    <property type="entry name" value="EGF-like_CS"/>
</dbReference>
<evidence type="ECO:0000256" key="6">
    <source>
        <dbReference type="PROSITE-ProRule" id="PRU00076"/>
    </source>
</evidence>
<feature type="domain" description="Sushi" evidence="12">
    <location>
        <begin position="437"/>
        <end position="494"/>
    </location>
</feature>
<dbReference type="RefSeq" id="XP_006814952.1">
    <property type="nucleotide sequence ID" value="XM_006814889.1"/>
</dbReference>
<dbReference type="SMART" id="SM00032">
    <property type="entry name" value="CCP"/>
    <property type="match status" value="4"/>
</dbReference>
<feature type="transmembrane region" description="Helical" evidence="9">
    <location>
        <begin position="1357"/>
        <end position="1384"/>
    </location>
</feature>
<keyword evidence="9" id="KW-0472">Membrane</keyword>
<feature type="domain" description="EGF-like" evidence="11">
    <location>
        <begin position="607"/>
        <end position="643"/>
    </location>
</feature>
<dbReference type="PROSITE" id="PS50026">
    <property type="entry name" value="EGF_3"/>
    <property type="match status" value="7"/>
</dbReference>
<gene>
    <name evidence="14" type="primary">LOC102801595</name>
</gene>
<feature type="disulfide bond" evidence="7">
    <location>
        <begin position="311"/>
        <end position="354"/>
    </location>
</feature>
<feature type="domain" description="EGF-like" evidence="11">
    <location>
        <begin position="1302"/>
        <end position="1341"/>
    </location>
</feature>
<proteinExistence type="predicted"/>
<feature type="compositionally biased region" description="Low complexity" evidence="8">
    <location>
        <begin position="722"/>
        <end position="736"/>
    </location>
</feature>